<dbReference type="EMBL" id="JACVXD010000002">
    <property type="protein sequence ID" value="MBD0823200.1"/>
    <property type="molecule type" value="Genomic_DNA"/>
</dbReference>
<dbReference type="InterPro" id="IPR013784">
    <property type="entry name" value="Carb-bd-like_fold"/>
</dbReference>
<dbReference type="InterPro" id="IPR025491">
    <property type="entry name" value="DUF4382"/>
</dbReference>
<comment type="caution">
    <text evidence="3">The sequence shown here is derived from an EMBL/GenBank/DDBJ whole genome shotgun (WGS) entry which is preliminary data.</text>
</comment>
<accession>A0A8J6PY73</accession>
<dbReference type="GO" id="GO:0030246">
    <property type="term" value="F:carbohydrate binding"/>
    <property type="evidence" value="ECO:0007669"/>
    <property type="project" value="InterPro"/>
</dbReference>
<feature type="signal peptide" evidence="1">
    <location>
        <begin position="1"/>
        <end position="21"/>
    </location>
</feature>
<protein>
    <submittedName>
        <fullName evidence="3">DUF4382 domain-containing protein</fullName>
    </submittedName>
</protein>
<feature type="chain" id="PRO_5035174795" evidence="1">
    <location>
        <begin position="22"/>
        <end position="377"/>
    </location>
</feature>
<gene>
    <name evidence="3" type="ORF">ICJ85_04125</name>
</gene>
<dbReference type="Gene3D" id="2.60.40.1120">
    <property type="entry name" value="Carboxypeptidase-like, regulatory domain"/>
    <property type="match status" value="2"/>
</dbReference>
<reference evidence="3 4" key="1">
    <citation type="journal article" date="2018" name="J. Microbiol.">
        <title>Aestuariibaculum marinum sp. nov., a marine bacterium isolated from seawater in South Korea.</title>
        <authorList>
            <person name="Choi J."/>
            <person name="Lee D."/>
            <person name="Jang J.H."/>
            <person name="Cha S."/>
            <person name="Seo T."/>
        </authorList>
    </citation>
    <scope>NUCLEOTIDE SEQUENCE [LARGE SCALE GENOMIC DNA]</scope>
    <source>
        <strain evidence="3 4">IP7</strain>
    </source>
</reference>
<evidence type="ECO:0000256" key="1">
    <source>
        <dbReference type="SAM" id="SignalP"/>
    </source>
</evidence>
<dbReference type="PROSITE" id="PS51257">
    <property type="entry name" value="PROKAR_LIPOPROTEIN"/>
    <property type="match status" value="1"/>
</dbReference>
<feature type="domain" description="DUF4382" evidence="2">
    <location>
        <begin position="36"/>
        <end position="183"/>
    </location>
</feature>
<keyword evidence="4" id="KW-1185">Reference proteome</keyword>
<sequence length="377" mass="39631">MKTLKQLKFILPLLLLTFVFGCKDSDSDGVSTEAPKISVRLVDAPGDYAGVNVEIVDVMIKMNDDSDSEEGWMSLDAEGGMVDLLDFTGGFSKVLVDRFPIPAGTLSQMRLVLGDGNTIDIEVDEEGTVENYPLKTPSAQQSGLKIKIDAVIEEGFTYDYVLDFDVEKSIVMAGNSGNIILKPVIYASAEVSSGIIEGMVEPMDVPAMASVLVDDMGTEETDDDFVISAYTDENGAFALWGVPAGTYEVMVAPVDEASVYGMASAMDVVVVNGEITTIEAPIVMMLKPGSISGTVSGLAEGMEATISALNDMGTEDTEDDIEFTGASVDGAFLLEGVTPGDYVVTASAEGYTSGAVNATVNPDADTAVGDIVFTAAE</sequence>
<keyword evidence="1" id="KW-0732">Signal</keyword>
<organism evidence="3 4">
    <name type="scientific">Aestuariibaculum marinum</name>
    <dbReference type="NCBI Taxonomy" id="2683592"/>
    <lineage>
        <taxon>Bacteria</taxon>
        <taxon>Pseudomonadati</taxon>
        <taxon>Bacteroidota</taxon>
        <taxon>Flavobacteriia</taxon>
        <taxon>Flavobacteriales</taxon>
        <taxon>Flavobacteriaceae</taxon>
    </lineage>
</organism>
<evidence type="ECO:0000313" key="4">
    <source>
        <dbReference type="Proteomes" id="UP000621516"/>
    </source>
</evidence>
<dbReference type="Proteomes" id="UP000621516">
    <property type="component" value="Unassembled WGS sequence"/>
</dbReference>
<dbReference type="RefSeq" id="WP_188222522.1">
    <property type="nucleotide sequence ID" value="NZ_JACVXD010000002.1"/>
</dbReference>
<dbReference type="SUPFAM" id="SSF49452">
    <property type="entry name" value="Starch-binding domain-like"/>
    <property type="match status" value="2"/>
</dbReference>
<evidence type="ECO:0000259" key="2">
    <source>
        <dbReference type="Pfam" id="PF14321"/>
    </source>
</evidence>
<dbReference type="Pfam" id="PF14321">
    <property type="entry name" value="DUF4382"/>
    <property type="match status" value="1"/>
</dbReference>
<proteinExistence type="predicted"/>
<dbReference type="AlphaFoldDB" id="A0A8J6PY73"/>
<name>A0A8J6PY73_9FLAO</name>
<evidence type="ECO:0000313" key="3">
    <source>
        <dbReference type="EMBL" id="MBD0823200.1"/>
    </source>
</evidence>